<organism evidence="3 4">
    <name type="scientific">Lederbergia graminis</name>
    <dbReference type="NCBI Taxonomy" id="735518"/>
    <lineage>
        <taxon>Bacteria</taxon>
        <taxon>Bacillati</taxon>
        <taxon>Bacillota</taxon>
        <taxon>Bacilli</taxon>
        <taxon>Bacillales</taxon>
        <taxon>Bacillaceae</taxon>
        <taxon>Lederbergia</taxon>
    </lineage>
</organism>
<evidence type="ECO:0000256" key="2">
    <source>
        <dbReference type="SAM" id="SignalP"/>
    </source>
</evidence>
<comment type="caution">
    <text evidence="3">The sequence shown here is derived from an EMBL/GenBank/DDBJ whole genome shotgun (WGS) entry which is preliminary data.</text>
</comment>
<reference evidence="4" key="1">
    <citation type="journal article" date="2019" name="Int. J. Syst. Evol. Microbiol.">
        <title>The Global Catalogue of Microorganisms (GCM) 10K type strain sequencing project: providing services to taxonomists for standard genome sequencing and annotation.</title>
        <authorList>
            <consortium name="The Broad Institute Genomics Platform"/>
            <consortium name="The Broad Institute Genome Sequencing Center for Infectious Disease"/>
            <person name="Wu L."/>
            <person name="Ma J."/>
        </authorList>
    </citation>
    <scope>NUCLEOTIDE SEQUENCE [LARGE SCALE GENOMIC DNA]</scope>
    <source>
        <strain evidence="4">CGMCC 1.12237</strain>
    </source>
</reference>
<dbReference type="NCBIfam" id="TIGR02898">
    <property type="entry name" value="spore_YhcN_YlaJ"/>
    <property type="match status" value="1"/>
</dbReference>
<accession>A0ABW0LGJ5</accession>
<dbReference type="InterPro" id="IPR019076">
    <property type="entry name" value="Spore_lipoprot_YhcN/YlaJ-like"/>
</dbReference>
<feature type="compositionally biased region" description="Basic and acidic residues" evidence="1">
    <location>
        <begin position="170"/>
        <end position="209"/>
    </location>
</feature>
<protein>
    <submittedName>
        <fullName evidence="3">YhcN/YlaJ family sporulation lipoprotein</fullName>
    </submittedName>
</protein>
<feature type="compositionally biased region" description="Low complexity" evidence="1">
    <location>
        <begin position="22"/>
        <end position="38"/>
    </location>
</feature>
<dbReference type="Pfam" id="PF09580">
    <property type="entry name" value="Spore_YhcN_YlaJ"/>
    <property type="match status" value="1"/>
</dbReference>
<dbReference type="RefSeq" id="WP_144925069.1">
    <property type="nucleotide sequence ID" value="NZ_JBHSMC010000001.1"/>
</dbReference>
<feature type="region of interest" description="Disordered" evidence="1">
    <location>
        <begin position="168"/>
        <end position="209"/>
    </location>
</feature>
<evidence type="ECO:0000256" key="1">
    <source>
        <dbReference type="SAM" id="MobiDB-lite"/>
    </source>
</evidence>
<feature type="chain" id="PRO_5045928124" evidence="2">
    <location>
        <begin position="23"/>
        <end position="209"/>
    </location>
</feature>
<dbReference type="InterPro" id="IPR014247">
    <property type="entry name" value="Spore_lipoprot_YhcN/YlaJ"/>
</dbReference>
<keyword evidence="3" id="KW-0449">Lipoprotein</keyword>
<feature type="signal peptide" evidence="2">
    <location>
        <begin position="1"/>
        <end position="22"/>
    </location>
</feature>
<keyword evidence="2" id="KW-0732">Signal</keyword>
<feature type="region of interest" description="Disordered" evidence="1">
    <location>
        <begin position="22"/>
        <end position="60"/>
    </location>
</feature>
<dbReference type="PROSITE" id="PS51257">
    <property type="entry name" value="PROKAR_LIPOPROTEIN"/>
    <property type="match status" value="1"/>
</dbReference>
<proteinExistence type="predicted"/>
<feature type="compositionally biased region" description="Basic and acidic residues" evidence="1">
    <location>
        <begin position="46"/>
        <end position="60"/>
    </location>
</feature>
<dbReference type="EMBL" id="JBHSMC010000001">
    <property type="protein sequence ID" value="MFC5463896.1"/>
    <property type="molecule type" value="Genomic_DNA"/>
</dbReference>
<gene>
    <name evidence="3" type="ORF">ACFPM4_03880</name>
</gene>
<sequence>MRNVLFIVLCLIILSACTQNNADSQNENKNSNNNVPNSEFMPKGVSVRDSHLNTDTTKASDEERAQHLANLAASVPNVNDATAVVLGNIAVVGIDIDGNVERSQVGTIKYSVAESLKHDPHGAGAVVVADPDINARLKEISEDIKNGKPIQGLMNELADIVGRVIPDIPIQEKGKNPEDSMDNQKQDLNNTKENKLEKEQEEHSSGNNI</sequence>
<dbReference type="Proteomes" id="UP001596147">
    <property type="component" value="Unassembled WGS sequence"/>
</dbReference>
<evidence type="ECO:0000313" key="3">
    <source>
        <dbReference type="EMBL" id="MFC5463896.1"/>
    </source>
</evidence>
<name>A0ABW0LGJ5_9BACI</name>
<keyword evidence="4" id="KW-1185">Reference proteome</keyword>
<evidence type="ECO:0000313" key="4">
    <source>
        <dbReference type="Proteomes" id="UP001596147"/>
    </source>
</evidence>